<organism evidence="1 2">
    <name type="scientific">Dactylosporangium sucinum</name>
    <dbReference type="NCBI Taxonomy" id="1424081"/>
    <lineage>
        <taxon>Bacteria</taxon>
        <taxon>Bacillati</taxon>
        <taxon>Actinomycetota</taxon>
        <taxon>Actinomycetes</taxon>
        <taxon>Micromonosporales</taxon>
        <taxon>Micromonosporaceae</taxon>
        <taxon>Dactylosporangium</taxon>
    </lineage>
</organism>
<keyword evidence="2" id="KW-1185">Reference proteome</keyword>
<dbReference type="AlphaFoldDB" id="A0A917WVR8"/>
<reference evidence="1" key="2">
    <citation type="submission" date="2020-09" db="EMBL/GenBank/DDBJ databases">
        <authorList>
            <person name="Sun Q."/>
            <person name="Ohkuma M."/>
        </authorList>
    </citation>
    <scope>NUCLEOTIDE SEQUENCE</scope>
    <source>
        <strain evidence="1">JCM 19831</strain>
    </source>
</reference>
<evidence type="ECO:0008006" key="3">
    <source>
        <dbReference type="Google" id="ProtNLM"/>
    </source>
</evidence>
<proteinExistence type="predicted"/>
<accession>A0A917WVR8</accession>
<protein>
    <recommendedName>
        <fullName evidence="3">Excreted virulence factor EspC, type VII ESX diderm</fullName>
    </recommendedName>
</protein>
<gene>
    <name evidence="1" type="ORF">GCM10007977_039470</name>
</gene>
<evidence type="ECO:0000313" key="2">
    <source>
        <dbReference type="Proteomes" id="UP000642070"/>
    </source>
</evidence>
<comment type="caution">
    <text evidence="1">The sequence shown here is derived from an EMBL/GenBank/DDBJ whole genome shotgun (WGS) entry which is preliminary data.</text>
</comment>
<dbReference type="EMBL" id="BMPI01000017">
    <property type="protein sequence ID" value="GGM34070.1"/>
    <property type="molecule type" value="Genomic_DNA"/>
</dbReference>
<dbReference type="RefSeq" id="WP_190251327.1">
    <property type="nucleotide sequence ID" value="NZ_BMPI01000017.1"/>
</dbReference>
<dbReference type="Proteomes" id="UP000642070">
    <property type="component" value="Unassembled WGS sequence"/>
</dbReference>
<reference evidence="1" key="1">
    <citation type="journal article" date="2014" name="Int. J. Syst. Evol. Microbiol.">
        <title>Complete genome sequence of Corynebacterium casei LMG S-19264T (=DSM 44701T), isolated from a smear-ripened cheese.</title>
        <authorList>
            <consortium name="US DOE Joint Genome Institute (JGI-PGF)"/>
            <person name="Walter F."/>
            <person name="Albersmeier A."/>
            <person name="Kalinowski J."/>
            <person name="Ruckert C."/>
        </authorList>
    </citation>
    <scope>NUCLEOTIDE SEQUENCE</scope>
    <source>
        <strain evidence="1">JCM 19831</strain>
    </source>
</reference>
<sequence>MRLDDLAARLEAAGDELAATSTTMGLIDPGAAVLAADAPGGLGDLARDLHRDLTTALVARGRESAAHGARLADTAHTLRLVAANYREADD</sequence>
<name>A0A917WVR8_9ACTN</name>
<evidence type="ECO:0000313" key="1">
    <source>
        <dbReference type="EMBL" id="GGM34070.1"/>
    </source>
</evidence>